<evidence type="ECO:0000313" key="2">
    <source>
        <dbReference type="EMBL" id="KAG2187437.1"/>
    </source>
</evidence>
<name>A0A8H7Q7G5_9FUNG</name>
<keyword evidence="3" id="KW-1185">Reference proteome</keyword>
<dbReference type="OrthoDB" id="2403564at2759"/>
<comment type="caution">
    <text evidence="2">The sequence shown here is derived from an EMBL/GenBank/DDBJ whole genome shotgun (WGS) entry which is preliminary data.</text>
</comment>
<proteinExistence type="predicted"/>
<gene>
    <name evidence="2" type="ORF">INT44_005125</name>
</gene>
<organism evidence="2 3">
    <name type="scientific">Umbelopsis vinacea</name>
    <dbReference type="NCBI Taxonomy" id="44442"/>
    <lineage>
        <taxon>Eukaryota</taxon>
        <taxon>Fungi</taxon>
        <taxon>Fungi incertae sedis</taxon>
        <taxon>Mucoromycota</taxon>
        <taxon>Mucoromycotina</taxon>
        <taxon>Umbelopsidomycetes</taxon>
        <taxon>Umbelopsidales</taxon>
        <taxon>Umbelopsidaceae</taxon>
        <taxon>Umbelopsis</taxon>
    </lineage>
</organism>
<dbReference type="Proteomes" id="UP000612746">
    <property type="component" value="Unassembled WGS sequence"/>
</dbReference>
<feature type="region of interest" description="Disordered" evidence="1">
    <location>
        <begin position="186"/>
        <end position="214"/>
    </location>
</feature>
<reference evidence="2" key="1">
    <citation type="submission" date="2020-12" db="EMBL/GenBank/DDBJ databases">
        <title>Metabolic potential, ecology and presence of endohyphal bacteria is reflected in genomic diversity of Mucoromycotina.</title>
        <authorList>
            <person name="Muszewska A."/>
            <person name="Okrasinska A."/>
            <person name="Steczkiewicz K."/>
            <person name="Drgas O."/>
            <person name="Orlowska M."/>
            <person name="Perlinska-Lenart U."/>
            <person name="Aleksandrzak-Piekarczyk T."/>
            <person name="Szatraj K."/>
            <person name="Zielenkiewicz U."/>
            <person name="Pilsyk S."/>
            <person name="Malc E."/>
            <person name="Mieczkowski P."/>
            <person name="Kruszewska J.S."/>
            <person name="Biernat P."/>
            <person name="Pawlowska J."/>
        </authorList>
    </citation>
    <scope>NUCLEOTIDE SEQUENCE</scope>
    <source>
        <strain evidence="2">WA0000051536</strain>
    </source>
</reference>
<sequence length="214" mass="23938">MQYWVRFSDLANHQCFSIIGSEVKTQESNRSATSCNIQFAASTLLDSTHISFVPVSPAMTEATTTGKRKHSDEPPELELTSNKKQAVEQPDILTQLATILDQINDCSTEIPALYLNTLKSLMQQIEENCADESNTKAREIMDECERCLEKWFENLVDRYGADEEFILDGDGTSDEDQLAIALALADEDEEDEEIDIDSIHNSPTDNSPKQPVMA</sequence>
<dbReference type="AlphaFoldDB" id="A0A8H7Q7G5"/>
<evidence type="ECO:0000256" key="1">
    <source>
        <dbReference type="SAM" id="MobiDB-lite"/>
    </source>
</evidence>
<accession>A0A8H7Q7G5</accession>
<evidence type="ECO:0000313" key="3">
    <source>
        <dbReference type="Proteomes" id="UP000612746"/>
    </source>
</evidence>
<dbReference type="EMBL" id="JAEPRA010000003">
    <property type="protein sequence ID" value="KAG2187437.1"/>
    <property type="molecule type" value="Genomic_DNA"/>
</dbReference>
<feature type="compositionally biased region" description="Polar residues" evidence="1">
    <location>
        <begin position="199"/>
        <end position="214"/>
    </location>
</feature>
<feature type="compositionally biased region" description="Acidic residues" evidence="1">
    <location>
        <begin position="186"/>
        <end position="196"/>
    </location>
</feature>
<protein>
    <submittedName>
        <fullName evidence="2">Uncharacterized protein</fullName>
    </submittedName>
</protein>
<feature type="region of interest" description="Disordered" evidence="1">
    <location>
        <begin position="59"/>
        <end position="85"/>
    </location>
</feature>